<keyword evidence="2" id="KW-1185">Reference proteome</keyword>
<evidence type="ECO:0000313" key="2">
    <source>
        <dbReference type="Proteomes" id="UP000314294"/>
    </source>
</evidence>
<comment type="caution">
    <text evidence="1">The sequence shown here is derived from an EMBL/GenBank/DDBJ whole genome shotgun (WGS) entry which is preliminary data.</text>
</comment>
<proteinExistence type="predicted"/>
<dbReference type="Proteomes" id="UP000314294">
    <property type="component" value="Unassembled WGS sequence"/>
</dbReference>
<reference evidence="1 2" key="1">
    <citation type="submission" date="2019-03" db="EMBL/GenBank/DDBJ databases">
        <title>First draft genome of Liparis tanakae, snailfish: a comprehensive survey of snailfish specific genes.</title>
        <authorList>
            <person name="Kim W."/>
            <person name="Song I."/>
            <person name="Jeong J.-H."/>
            <person name="Kim D."/>
            <person name="Kim S."/>
            <person name="Ryu S."/>
            <person name="Song J.Y."/>
            <person name="Lee S.K."/>
        </authorList>
    </citation>
    <scope>NUCLEOTIDE SEQUENCE [LARGE SCALE GENOMIC DNA]</scope>
    <source>
        <tissue evidence="1">Muscle</tissue>
    </source>
</reference>
<dbReference type="AlphaFoldDB" id="A0A4Z2HVX4"/>
<gene>
    <name evidence="1" type="ORF">EYF80_020279</name>
</gene>
<evidence type="ECO:0000313" key="1">
    <source>
        <dbReference type="EMBL" id="TNN69445.1"/>
    </source>
</evidence>
<accession>A0A4Z2HVX4</accession>
<organism evidence="1 2">
    <name type="scientific">Liparis tanakae</name>
    <name type="common">Tanaka's snailfish</name>
    <dbReference type="NCBI Taxonomy" id="230148"/>
    <lineage>
        <taxon>Eukaryota</taxon>
        <taxon>Metazoa</taxon>
        <taxon>Chordata</taxon>
        <taxon>Craniata</taxon>
        <taxon>Vertebrata</taxon>
        <taxon>Euteleostomi</taxon>
        <taxon>Actinopterygii</taxon>
        <taxon>Neopterygii</taxon>
        <taxon>Teleostei</taxon>
        <taxon>Neoteleostei</taxon>
        <taxon>Acanthomorphata</taxon>
        <taxon>Eupercaria</taxon>
        <taxon>Perciformes</taxon>
        <taxon>Cottioidei</taxon>
        <taxon>Cottales</taxon>
        <taxon>Liparidae</taxon>
        <taxon>Liparis</taxon>
    </lineage>
</organism>
<dbReference type="EMBL" id="SRLO01000175">
    <property type="protein sequence ID" value="TNN69445.1"/>
    <property type="molecule type" value="Genomic_DNA"/>
</dbReference>
<protein>
    <submittedName>
        <fullName evidence="1">Uncharacterized protein</fullName>
    </submittedName>
</protein>
<sequence length="129" mass="13605">MAVTAAALPAVQTDAHVRRAGLHLDLVLEEPVLAAQWNHTGPPQVQLVQLVQEGGGHHFKVCSSCAHKNKVFVVAVPTGTLKLTASAGTKRPAAKAVRCLVRHTALLALVSASGTMPSVRHCFSVSLKY</sequence>
<name>A0A4Z2HVX4_9TELE</name>